<dbReference type="SUPFAM" id="SSF52402">
    <property type="entry name" value="Adenine nucleotide alpha hydrolases-like"/>
    <property type="match status" value="1"/>
</dbReference>
<dbReference type="EC" id="2.3.2.27" evidence="2"/>
<dbReference type="PANTHER" id="PTHR45647:SF25">
    <property type="entry name" value="ADENINE NUCLEOTIDE ALPHA HYDROLASES-LIKE SUPERFAMILY PROTEIN"/>
    <property type="match status" value="1"/>
</dbReference>
<organism evidence="5 6">
    <name type="scientific">Parasponia andersonii</name>
    <name type="common">Sponia andersonii</name>
    <dbReference type="NCBI Taxonomy" id="3476"/>
    <lineage>
        <taxon>Eukaryota</taxon>
        <taxon>Viridiplantae</taxon>
        <taxon>Streptophyta</taxon>
        <taxon>Embryophyta</taxon>
        <taxon>Tracheophyta</taxon>
        <taxon>Spermatophyta</taxon>
        <taxon>Magnoliopsida</taxon>
        <taxon>eudicotyledons</taxon>
        <taxon>Gunneridae</taxon>
        <taxon>Pentapetalae</taxon>
        <taxon>rosids</taxon>
        <taxon>fabids</taxon>
        <taxon>Rosales</taxon>
        <taxon>Cannabaceae</taxon>
        <taxon>Parasponia</taxon>
    </lineage>
</organism>
<dbReference type="EMBL" id="JXTB01000422">
    <property type="protein sequence ID" value="PON41118.1"/>
    <property type="molecule type" value="Genomic_DNA"/>
</dbReference>
<dbReference type="CDD" id="cd01989">
    <property type="entry name" value="USP_STK_Ubox_N"/>
    <property type="match status" value="1"/>
</dbReference>
<evidence type="ECO:0000256" key="3">
    <source>
        <dbReference type="ARBA" id="ARBA00022786"/>
    </source>
</evidence>
<evidence type="ECO:0000313" key="5">
    <source>
        <dbReference type="EMBL" id="PON41118.1"/>
    </source>
</evidence>
<gene>
    <name evidence="5" type="ORF">PanWU01x14_291900</name>
</gene>
<dbReference type="AlphaFoldDB" id="A0A2P5AX82"/>
<comment type="caution">
    <text evidence="5">The sequence shown here is derived from an EMBL/GenBank/DDBJ whole genome shotgun (WGS) entry which is preliminary data.</text>
</comment>
<dbReference type="Proteomes" id="UP000237105">
    <property type="component" value="Unassembled WGS sequence"/>
</dbReference>
<name>A0A2P5AX82_PARAD</name>
<protein>
    <recommendedName>
        <fullName evidence="2">RING-type E3 ubiquitin transferase</fullName>
        <ecNumber evidence="2">2.3.2.27</ecNumber>
    </recommendedName>
</protein>
<evidence type="ECO:0000313" key="6">
    <source>
        <dbReference type="Proteomes" id="UP000237105"/>
    </source>
</evidence>
<dbReference type="GO" id="GO:0061630">
    <property type="term" value="F:ubiquitin protein ligase activity"/>
    <property type="evidence" value="ECO:0007669"/>
    <property type="project" value="UniProtKB-EC"/>
</dbReference>
<dbReference type="OrthoDB" id="786795at2759"/>
<keyword evidence="6" id="KW-1185">Reference proteome</keyword>
<sequence>MSDTYEYDNYDNDNHDTNAGKNEGGGESRIRWSEKEVVVVAVEKDNKASRQALRWAINRFVSRNKNRRTRLVLVHVRLRYPIFPISEPHDLSTRDTTTSLLEMEPDDYELEILNPFRSFCSRRQIPFEIVILEDFDVAQALVDYAIRHRVENLLLGATLSKNGFSRLFKSSSCIPSYVLKWIPDFCNVFIISKQGNLSGVRNACRAAPTIPQDQTPHHHDIGGDTSDILDDGIISEAESEFSFLSPEISPATDIMSHSLSAFNSLPLIKSARLPRDDDFHFLHQFTSISRDCKGTSLFLTHKLKSMEEEMKGLKLEQKQTIVAYHLGCEEAVVP</sequence>
<dbReference type="InterPro" id="IPR051348">
    <property type="entry name" value="U-box_ubiquitin_ligases"/>
</dbReference>
<dbReference type="Gene3D" id="3.40.50.620">
    <property type="entry name" value="HUPs"/>
    <property type="match status" value="1"/>
</dbReference>
<feature type="compositionally biased region" description="Acidic residues" evidence="4">
    <location>
        <begin position="1"/>
        <end position="11"/>
    </location>
</feature>
<keyword evidence="3" id="KW-0833">Ubl conjugation pathway</keyword>
<feature type="region of interest" description="Disordered" evidence="4">
    <location>
        <begin position="1"/>
        <end position="28"/>
    </location>
</feature>
<dbReference type="STRING" id="3476.A0A2P5AX82"/>
<evidence type="ECO:0000256" key="2">
    <source>
        <dbReference type="ARBA" id="ARBA00012483"/>
    </source>
</evidence>
<dbReference type="InterPro" id="IPR014729">
    <property type="entry name" value="Rossmann-like_a/b/a_fold"/>
</dbReference>
<comment type="catalytic activity">
    <reaction evidence="1">
        <text>S-ubiquitinyl-[E2 ubiquitin-conjugating enzyme]-L-cysteine + [acceptor protein]-L-lysine = [E2 ubiquitin-conjugating enzyme]-L-cysteine + N(6)-ubiquitinyl-[acceptor protein]-L-lysine.</text>
        <dbReference type="EC" id="2.3.2.27"/>
    </reaction>
</comment>
<reference evidence="6" key="1">
    <citation type="submission" date="2016-06" db="EMBL/GenBank/DDBJ databases">
        <title>Parallel loss of symbiosis genes in relatives of nitrogen-fixing non-legume Parasponia.</title>
        <authorList>
            <person name="Van Velzen R."/>
            <person name="Holmer R."/>
            <person name="Bu F."/>
            <person name="Rutten L."/>
            <person name="Van Zeijl A."/>
            <person name="Liu W."/>
            <person name="Santuari L."/>
            <person name="Cao Q."/>
            <person name="Sharma T."/>
            <person name="Shen D."/>
            <person name="Roswanjaya Y."/>
            <person name="Wardhani T."/>
            <person name="Kalhor M.S."/>
            <person name="Jansen J."/>
            <person name="Van den Hoogen J."/>
            <person name="Gungor B."/>
            <person name="Hartog M."/>
            <person name="Hontelez J."/>
            <person name="Verver J."/>
            <person name="Yang W.-C."/>
            <person name="Schijlen E."/>
            <person name="Repin R."/>
            <person name="Schilthuizen M."/>
            <person name="Schranz E."/>
            <person name="Heidstra R."/>
            <person name="Miyata K."/>
            <person name="Fedorova E."/>
            <person name="Kohlen W."/>
            <person name="Bisseling T."/>
            <person name="Smit S."/>
            <person name="Geurts R."/>
        </authorList>
    </citation>
    <scope>NUCLEOTIDE SEQUENCE [LARGE SCALE GENOMIC DNA]</scope>
    <source>
        <strain evidence="6">cv. WU1-14</strain>
    </source>
</reference>
<proteinExistence type="predicted"/>
<feature type="compositionally biased region" description="Basic and acidic residues" evidence="4">
    <location>
        <begin position="12"/>
        <end position="28"/>
    </location>
</feature>
<evidence type="ECO:0000256" key="1">
    <source>
        <dbReference type="ARBA" id="ARBA00000900"/>
    </source>
</evidence>
<accession>A0A2P5AX82</accession>
<dbReference type="PANTHER" id="PTHR45647">
    <property type="entry name" value="OS02G0152300 PROTEIN"/>
    <property type="match status" value="1"/>
</dbReference>
<evidence type="ECO:0000256" key="4">
    <source>
        <dbReference type="SAM" id="MobiDB-lite"/>
    </source>
</evidence>